<name>A0A210QY84_MIZYE</name>
<reference evidence="6 7" key="1">
    <citation type="journal article" date="2017" name="Nat. Ecol. Evol.">
        <title>Scallop genome provides insights into evolution of bilaterian karyotype and development.</title>
        <authorList>
            <person name="Wang S."/>
            <person name="Zhang J."/>
            <person name="Jiao W."/>
            <person name="Li J."/>
            <person name="Xun X."/>
            <person name="Sun Y."/>
            <person name="Guo X."/>
            <person name="Huan P."/>
            <person name="Dong B."/>
            <person name="Zhang L."/>
            <person name="Hu X."/>
            <person name="Sun X."/>
            <person name="Wang J."/>
            <person name="Zhao C."/>
            <person name="Wang Y."/>
            <person name="Wang D."/>
            <person name="Huang X."/>
            <person name="Wang R."/>
            <person name="Lv J."/>
            <person name="Li Y."/>
            <person name="Zhang Z."/>
            <person name="Liu B."/>
            <person name="Lu W."/>
            <person name="Hui Y."/>
            <person name="Liang J."/>
            <person name="Zhou Z."/>
            <person name="Hou R."/>
            <person name="Li X."/>
            <person name="Liu Y."/>
            <person name="Li H."/>
            <person name="Ning X."/>
            <person name="Lin Y."/>
            <person name="Zhao L."/>
            <person name="Xing Q."/>
            <person name="Dou J."/>
            <person name="Li Y."/>
            <person name="Mao J."/>
            <person name="Guo H."/>
            <person name="Dou H."/>
            <person name="Li T."/>
            <person name="Mu C."/>
            <person name="Jiang W."/>
            <person name="Fu Q."/>
            <person name="Fu X."/>
            <person name="Miao Y."/>
            <person name="Liu J."/>
            <person name="Yu Q."/>
            <person name="Li R."/>
            <person name="Liao H."/>
            <person name="Li X."/>
            <person name="Kong Y."/>
            <person name="Jiang Z."/>
            <person name="Chourrout D."/>
            <person name="Li R."/>
            <person name="Bao Z."/>
        </authorList>
    </citation>
    <scope>NUCLEOTIDE SEQUENCE [LARGE SCALE GENOMIC DNA]</scope>
    <source>
        <strain evidence="6 7">PY_sf001</strain>
    </source>
</reference>
<dbReference type="InterPro" id="IPR017907">
    <property type="entry name" value="Znf_RING_CS"/>
</dbReference>
<dbReference type="PROSITE" id="PS00518">
    <property type="entry name" value="ZF_RING_1"/>
    <property type="match status" value="1"/>
</dbReference>
<dbReference type="InterPro" id="IPR047153">
    <property type="entry name" value="TRIM45/56/19-like"/>
</dbReference>
<feature type="domain" description="RING-type" evidence="5">
    <location>
        <begin position="17"/>
        <end position="65"/>
    </location>
</feature>
<evidence type="ECO:0000313" key="7">
    <source>
        <dbReference type="Proteomes" id="UP000242188"/>
    </source>
</evidence>
<accession>A0A210QY84</accession>
<evidence type="ECO:0000256" key="4">
    <source>
        <dbReference type="PROSITE-ProRule" id="PRU00175"/>
    </source>
</evidence>
<organism evidence="6 7">
    <name type="scientific">Mizuhopecten yessoensis</name>
    <name type="common">Japanese scallop</name>
    <name type="synonym">Patinopecten yessoensis</name>
    <dbReference type="NCBI Taxonomy" id="6573"/>
    <lineage>
        <taxon>Eukaryota</taxon>
        <taxon>Metazoa</taxon>
        <taxon>Spiralia</taxon>
        <taxon>Lophotrochozoa</taxon>
        <taxon>Mollusca</taxon>
        <taxon>Bivalvia</taxon>
        <taxon>Autobranchia</taxon>
        <taxon>Pteriomorphia</taxon>
        <taxon>Pectinida</taxon>
        <taxon>Pectinoidea</taxon>
        <taxon>Pectinidae</taxon>
        <taxon>Mizuhopecten</taxon>
    </lineage>
</organism>
<evidence type="ECO:0000256" key="1">
    <source>
        <dbReference type="ARBA" id="ARBA00022723"/>
    </source>
</evidence>
<dbReference type="PANTHER" id="PTHR25462">
    <property type="entry name" value="BONUS, ISOFORM C-RELATED"/>
    <property type="match status" value="1"/>
</dbReference>
<evidence type="ECO:0000256" key="2">
    <source>
        <dbReference type="ARBA" id="ARBA00022771"/>
    </source>
</evidence>
<dbReference type="Gene3D" id="3.30.160.60">
    <property type="entry name" value="Classic Zinc Finger"/>
    <property type="match status" value="1"/>
</dbReference>
<dbReference type="OrthoDB" id="654191at2759"/>
<gene>
    <name evidence="6" type="ORF">KP79_PYT00416</name>
</gene>
<dbReference type="SMART" id="SM00184">
    <property type="entry name" value="RING"/>
    <property type="match status" value="1"/>
</dbReference>
<dbReference type="Gene3D" id="3.30.40.10">
    <property type="entry name" value="Zinc/RING finger domain, C3HC4 (zinc finger)"/>
    <property type="match status" value="1"/>
</dbReference>
<sequence length="659" mass="73783">MAEGGLPAELDLQLLECPICLERLQQPKSLPCLHSFCQDCLGTCITKEMSGQMASATSFSCPVCRRMTHPVNQTETKDKWAKHFPTNTVINELLQLKERSSEPLYCKPCQTKGNLNNPASFWCKTMNENFCDTCKVHLHDIIHNDCDILNVTGNHSKRQKKETSAPRCYQHGEQMVRYCEDHQILCCNECVIEDHRSCVKVPKVTAYCQKVKAGSQLEDMQAALKKGTESMSSLVKDFDEQLQIMIQNQEIALQSISDLREKVDKQLDKLQKDITDELITLFKKEKRDMEASSRQCERLMNGMKNTLKSSIKSVEENDNIEMIVLYQRGQAEVESCRTLVPELSKSFTSVSIEHQIVPRHDIIRGKAMGKIVVGKQPRCIPESHSDLVKSMSERRVKEIGKFSTKSLSDKQNSYARGVVYVPSAQIIVSDFYNKKLKLFTDKGQYLDELNVRGNPWDMCLVNNNTVAVALSSPGCVNLIEVKASKLSLTSTIKVLNDKNCYGIAHKDGKLVVGTGGGEVYSLRQDGAAGLVYKYSNTCRSLTHDIKRRDTLVSVNNITQGNVAVSRLSFDTRRTDVLHVGVVKGAMGIDVDMEGNIYVCGFDSHNVVQISMDGTHVRELLTSSDGMVKPCAIAVRGNTFVVTNNSTTNESNYIRVFQLC</sequence>
<keyword evidence="3" id="KW-0862">Zinc</keyword>
<dbReference type="InterPro" id="IPR001841">
    <property type="entry name" value="Znf_RING"/>
</dbReference>
<dbReference type="Gene3D" id="2.120.10.30">
    <property type="entry name" value="TolB, C-terminal domain"/>
    <property type="match status" value="2"/>
</dbReference>
<proteinExistence type="predicted"/>
<dbReference type="AlphaFoldDB" id="A0A210QY84"/>
<dbReference type="InterPro" id="IPR013083">
    <property type="entry name" value="Znf_RING/FYVE/PHD"/>
</dbReference>
<evidence type="ECO:0000259" key="5">
    <source>
        <dbReference type="PROSITE" id="PS50089"/>
    </source>
</evidence>
<dbReference type="Pfam" id="PF13445">
    <property type="entry name" value="zf-RING_UBOX"/>
    <property type="match status" value="1"/>
</dbReference>
<evidence type="ECO:0000256" key="3">
    <source>
        <dbReference type="ARBA" id="ARBA00022833"/>
    </source>
</evidence>
<protein>
    <submittedName>
        <fullName evidence="6">E3 ubiquitin-protein ligase TRIM56</fullName>
    </submittedName>
</protein>
<evidence type="ECO:0000313" key="6">
    <source>
        <dbReference type="EMBL" id="OWF53694.1"/>
    </source>
</evidence>
<keyword evidence="7" id="KW-1185">Reference proteome</keyword>
<dbReference type="EMBL" id="NEDP02001248">
    <property type="protein sequence ID" value="OWF53694.1"/>
    <property type="molecule type" value="Genomic_DNA"/>
</dbReference>
<dbReference type="SUPFAM" id="SSF57850">
    <property type="entry name" value="RING/U-box"/>
    <property type="match status" value="1"/>
</dbReference>
<dbReference type="PROSITE" id="PS50089">
    <property type="entry name" value="ZF_RING_2"/>
    <property type="match status" value="1"/>
</dbReference>
<dbReference type="InterPro" id="IPR011042">
    <property type="entry name" value="6-blade_b-propeller_TolB-like"/>
</dbReference>
<dbReference type="SUPFAM" id="SSF57845">
    <property type="entry name" value="B-box zinc-binding domain"/>
    <property type="match status" value="1"/>
</dbReference>
<dbReference type="PANTHER" id="PTHR25462:SF296">
    <property type="entry name" value="MEIOTIC P26, ISOFORM F"/>
    <property type="match status" value="1"/>
</dbReference>
<comment type="caution">
    <text evidence="6">The sequence shown here is derived from an EMBL/GenBank/DDBJ whole genome shotgun (WGS) entry which is preliminary data.</text>
</comment>
<dbReference type="Proteomes" id="UP000242188">
    <property type="component" value="Unassembled WGS sequence"/>
</dbReference>
<dbReference type="CDD" id="cd19776">
    <property type="entry name" value="Bbox2_TRIM25_C-IV"/>
    <property type="match status" value="1"/>
</dbReference>
<dbReference type="SUPFAM" id="SSF63829">
    <property type="entry name" value="Calcium-dependent phosphotriesterase"/>
    <property type="match status" value="1"/>
</dbReference>
<dbReference type="GO" id="GO:0008270">
    <property type="term" value="F:zinc ion binding"/>
    <property type="evidence" value="ECO:0007669"/>
    <property type="project" value="UniProtKB-KW"/>
</dbReference>
<keyword evidence="2 4" id="KW-0863">Zinc-finger</keyword>
<dbReference type="InterPro" id="IPR027370">
    <property type="entry name" value="Znf-RING_euk"/>
</dbReference>
<keyword evidence="1" id="KW-0479">Metal-binding</keyword>